<dbReference type="AlphaFoldDB" id="A0A2G9U977"/>
<sequence>KYYTQLTGRALCNRGLSAKLLICSPTLRSIQTAESLARFLKANLAVRVEIQERHTIRRKIEPGLVEPLAWYRSASKKLPNFRIEELARIYPIDTSYSPIISMEALSKMFEKESEMQGIQRIDFVLRSLAGEQRSESLVVIGHAITLAVAVALTRPKENTEKEQSNSSQTSTTSSNWYGSVDMLEGEIIDRVNLGLR</sequence>
<dbReference type="CDD" id="cd07040">
    <property type="entry name" value="HP"/>
    <property type="match status" value="1"/>
</dbReference>
<dbReference type="Proteomes" id="UP000230423">
    <property type="component" value="Unassembled WGS sequence"/>
</dbReference>
<dbReference type="PANTHER" id="PTHR16469">
    <property type="entry name" value="UBIQUITIN-ASSOCIATED AND SH3 DOMAIN-CONTAINING BA-RELATED"/>
    <property type="match status" value="1"/>
</dbReference>
<feature type="region of interest" description="Disordered" evidence="1">
    <location>
        <begin position="156"/>
        <end position="176"/>
    </location>
</feature>
<gene>
    <name evidence="2" type="ORF">TELCIR_11456</name>
</gene>
<feature type="non-terminal residue" evidence="2">
    <location>
        <position position="1"/>
    </location>
</feature>
<dbReference type="OrthoDB" id="414418at2759"/>
<reference evidence="2 3" key="1">
    <citation type="submission" date="2015-09" db="EMBL/GenBank/DDBJ databases">
        <title>Draft genome of the parasitic nematode Teladorsagia circumcincta isolate WARC Sus (inbred).</title>
        <authorList>
            <person name="Mitreva M."/>
        </authorList>
    </citation>
    <scope>NUCLEOTIDE SEQUENCE [LARGE SCALE GENOMIC DNA]</scope>
    <source>
        <strain evidence="2 3">S</strain>
    </source>
</reference>
<evidence type="ECO:0000256" key="1">
    <source>
        <dbReference type="SAM" id="MobiDB-lite"/>
    </source>
</evidence>
<dbReference type="InterPro" id="IPR029033">
    <property type="entry name" value="His_PPase_superfam"/>
</dbReference>
<protein>
    <recommendedName>
        <fullName evidence="4">Phosphoglycerate mutase family protein</fullName>
    </recommendedName>
</protein>
<accession>A0A2G9U977</accession>
<keyword evidence="3" id="KW-1185">Reference proteome</keyword>
<evidence type="ECO:0000313" key="2">
    <source>
        <dbReference type="EMBL" id="PIO66816.1"/>
    </source>
</evidence>
<dbReference type="PANTHER" id="PTHR16469:SF26">
    <property type="entry name" value="PHOSPHOGLYCERATE MUTASE FAMILY PROTEIN"/>
    <property type="match status" value="1"/>
</dbReference>
<name>A0A2G9U977_TELCI</name>
<dbReference type="GO" id="GO:0016791">
    <property type="term" value="F:phosphatase activity"/>
    <property type="evidence" value="ECO:0007669"/>
    <property type="project" value="UniProtKB-ARBA"/>
</dbReference>
<evidence type="ECO:0008006" key="4">
    <source>
        <dbReference type="Google" id="ProtNLM"/>
    </source>
</evidence>
<feature type="compositionally biased region" description="Low complexity" evidence="1">
    <location>
        <begin position="164"/>
        <end position="175"/>
    </location>
</feature>
<dbReference type="SUPFAM" id="SSF53254">
    <property type="entry name" value="Phosphoglycerate mutase-like"/>
    <property type="match status" value="1"/>
</dbReference>
<proteinExistence type="predicted"/>
<evidence type="ECO:0000313" key="3">
    <source>
        <dbReference type="Proteomes" id="UP000230423"/>
    </source>
</evidence>
<dbReference type="Gene3D" id="3.40.50.1240">
    <property type="entry name" value="Phosphoglycerate mutase-like"/>
    <property type="match status" value="1"/>
</dbReference>
<dbReference type="EMBL" id="KZ348010">
    <property type="protein sequence ID" value="PIO66816.1"/>
    <property type="molecule type" value="Genomic_DNA"/>
</dbReference>
<dbReference type="InterPro" id="IPR051710">
    <property type="entry name" value="Phosphatase_SH3-domain"/>
</dbReference>
<organism evidence="2 3">
    <name type="scientific">Teladorsagia circumcincta</name>
    <name type="common">Brown stomach worm</name>
    <name type="synonym">Ostertagia circumcincta</name>
    <dbReference type="NCBI Taxonomy" id="45464"/>
    <lineage>
        <taxon>Eukaryota</taxon>
        <taxon>Metazoa</taxon>
        <taxon>Ecdysozoa</taxon>
        <taxon>Nematoda</taxon>
        <taxon>Chromadorea</taxon>
        <taxon>Rhabditida</taxon>
        <taxon>Rhabditina</taxon>
        <taxon>Rhabditomorpha</taxon>
        <taxon>Strongyloidea</taxon>
        <taxon>Trichostrongylidae</taxon>
        <taxon>Teladorsagia</taxon>
    </lineage>
</organism>